<dbReference type="Proteomes" id="UP000887159">
    <property type="component" value="Unassembled WGS sequence"/>
</dbReference>
<accession>A0A8X6VPR6</accession>
<evidence type="ECO:0000313" key="2">
    <source>
        <dbReference type="Proteomes" id="UP000887159"/>
    </source>
</evidence>
<name>A0A8X6VPR6_TRICX</name>
<protein>
    <submittedName>
        <fullName evidence="1">Uncharacterized protein</fullName>
    </submittedName>
</protein>
<proteinExistence type="predicted"/>
<dbReference type="EMBL" id="BMAU01021332">
    <property type="protein sequence ID" value="GFY14915.1"/>
    <property type="molecule type" value="Genomic_DNA"/>
</dbReference>
<organism evidence="1 2">
    <name type="scientific">Trichonephila clavipes</name>
    <name type="common">Golden silk orbweaver</name>
    <name type="synonym">Nephila clavipes</name>
    <dbReference type="NCBI Taxonomy" id="2585209"/>
    <lineage>
        <taxon>Eukaryota</taxon>
        <taxon>Metazoa</taxon>
        <taxon>Ecdysozoa</taxon>
        <taxon>Arthropoda</taxon>
        <taxon>Chelicerata</taxon>
        <taxon>Arachnida</taxon>
        <taxon>Araneae</taxon>
        <taxon>Araneomorphae</taxon>
        <taxon>Entelegynae</taxon>
        <taxon>Araneoidea</taxon>
        <taxon>Nephilidae</taxon>
        <taxon>Trichonephila</taxon>
    </lineage>
</organism>
<comment type="caution">
    <text evidence="1">The sequence shown here is derived from an EMBL/GenBank/DDBJ whole genome shotgun (WGS) entry which is preliminary data.</text>
</comment>
<sequence>MTLVSASISSYRPGGNFEKKNPLASYSVKLVGSSTSFLNNPEGLELANMGTNVAKVAKLSAKVTKSVAENAANLVSSPRFRHVIIELPLLRKRRHCF</sequence>
<reference evidence="1" key="1">
    <citation type="submission" date="2020-08" db="EMBL/GenBank/DDBJ databases">
        <title>Multicomponent nature underlies the extraordinary mechanical properties of spider dragline silk.</title>
        <authorList>
            <person name="Kono N."/>
            <person name="Nakamura H."/>
            <person name="Mori M."/>
            <person name="Yoshida Y."/>
            <person name="Ohtoshi R."/>
            <person name="Malay A.D."/>
            <person name="Moran D.A.P."/>
            <person name="Tomita M."/>
            <person name="Numata K."/>
            <person name="Arakawa K."/>
        </authorList>
    </citation>
    <scope>NUCLEOTIDE SEQUENCE</scope>
</reference>
<evidence type="ECO:0000313" key="1">
    <source>
        <dbReference type="EMBL" id="GFY14915.1"/>
    </source>
</evidence>
<keyword evidence="2" id="KW-1185">Reference proteome</keyword>
<dbReference type="AlphaFoldDB" id="A0A8X6VPR6"/>
<gene>
    <name evidence="1" type="ORF">TNCV_234651</name>
</gene>